<dbReference type="STRING" id="1437425.CSEC_2412"/>
<evidence type="ECO:0000313" key="2">
    <source>
        <dbReference type="Proteomes" id="UP000031552"/>
    </source>
</evidence>
<organism evidence="1 2">
    <name type="scientific">Candidatus Criblamydia sequanensis CRIB-18</name>
    <dbReference type="NCBI Taxonomy" id="1437425"/>
    <lineage>
        <taxon>Bacteria</taxon>
        <taxon>Pseudomonadati</taxon>
        <taxon>Chlamydiota</taxon>
        <taxon>Chlamydiia</taxon>
        <taxon>Parachlamydiales</taxon>
        <taxon>Candidatus Criblamydiaceae</taxon>
        <taxon>Candidatus Criblamydia</taxon>
    </lineage>
</organism>
<comment type="caution">
    <text evidence="1">The sequence shown here is derived from an EMBL/GenBank/DDBJ whole genome shotgun (WGS) entry which is preliminary data.</text>
</comment>
<dbReference type="RefSeq" id="WP_041018772.1">
    <property type="nucleotide sequence ID" value="NZ_CCEJ010000015.1"/>
</dbReference>
<sequence length="261" mass="30732">MIRLLFIFFSFILFSSLHAEKSFQSGKNWINEIHRDYKLGKYELFLKELHEAYLNNPQVLDTKIVQNLFREIAKNEKNKPTIDLIHELKKGRDYSLLQVANANKNEFISTLIFEMKEFEEANNGNHFKDLLSLYLIKTDGEDLEIAKQFLNKLSLISRAFAHHEKMKTVNQFIDITDEKKYQVVQAFDLLYKVPNLPLPEEMKATLKKCFSDFIKNQVISHNFDYLKGLAEGTFKPRNEPENEVSKIIQLYLMNQTKLKKS</sequence>
<proteinExistence type="predicted"/>
<reference evidence="1" key="1">
    <citation type="submission" date="2013-12" db="EMBL/GenBank/DDBJ databases">
        <authorList>
            <person name="Linke B."/>
        </authorList>
    </citation>
    <scope>NUCLEOTIDE SEQUENCE [LARGE SCALE GENOMIC DNA]</scope>
    <source>
        <strain evidence="1">CRIB-18</strain>
    </source>
</reference>
<dbReference type="AlphaFoldDB" id="A0A090D3E0"/>
<dbReference type="Proteomes" id="UP000031552">
    <property type="component" value="Unassembled WGS sequence"/>
</dbReference>
<evidence type="ECO:0000313" key="1">
    <source>
        <dbReference type="EMBL" id="CDR35218.1"/>
    </source>
</evidence>
<keyword evidence="2" id="KW-1185">Reference proteome</keyword>
<name>A0A090D3E0_9BACT</name>
<reference evidence="1" key="2">
    <citation type="submission" date="2014-09" db="EMBL/GenBank/DDBJ databases">
        <title>Criblamydia sequanensis harbors a mega-plasmid encoding arsenite resistance.</title>
        <authorList>
            <person name="Bertelli C."/>
            <person name="Goesmann A."/>
            <person name="Greub G."/>
        </authorList>
    </citation>
    <scope>NUCLEOTIDE SEQUENCE [LARGE SCALE GENOMIC DNA]</scope>
    <source>
        <strain evidence="1">CRIB-18</strain>
    </source>
</reference>
<protein>
    <submittedName>
        <fullName evidence="1">Secreted protein</fullName>
    </submittedName>
</protein>
<gene>
    <name evidence="1" type="ORF">CSEC_2412</name>
</gene>
<accession>A0A090D3E0</accession>
<dbReference type="EMBL" id="CCEJ010000015">
    <property type="protein sequence ID" value="CDR35218.1"/>
    <property type="molecule type" value="Genomic_DNA"/>
</dbReference>